<protein>
    <submittedName>
        <fullName evidence="1">Uncharacterized protein</fullName>
    </submittedName>
</protein>
<evidence type="ECO:0000313" key="2">
    <source>
        <dbReference type="Proteomes" id="UP000563524"/>
    </source>
</evidence>
<dbReference type="Pfam" id="PF09656">
    <property type="entry name" value="PGPGW"/>
    <property type="match status" value="1"/>
</dbReference>
<name>A0A840I355_9PROT</name>
<dbReference type="Proteomes" id="UP000563524">
    <property type="component" value="Unassembled WGS sequence"/>
</dbReference>
<gene>
    <name evidence="1" type="ORF">GGQ59_001279</name>
</gene>
<keyword evidence="2" id="KW-1185">Reference proteome</keyword>
<reference evidence="1 2" key="1">
    <citation type="submission" date="2020-08" db="EMBL/GenBank/DDBJ databases">
        <title>Genomic Encyclopedia of Type Strains, Phase IV (KMG-IV): sequencing the most valuable type-strain genomes for metagenomic binning, comparative biology and taxonomic classification.</title>
        <authorList>
            <person name="Goeker M."/>
        </authorList>
    </citation>
    <scope>NUCLEOTIDE SEQUENCE [LARGE SCALE GENOMIC DNA]</scope>
    <source>
        <strain evidence="1 2">DSM 102850</strain>
    </source>
</reference>
<dbReference type="RefSeq" id="WP_183816944.1">
    <property type="nucleotide sequence ID" value="NZ_JACHOB010000002.1"/>
</dbReference>
<organism evidence="1 2">
    <name type="scientific">Parvularcula dongshanensis</name>
    <dbReference type="NCBI Taxonomy" id="1173995"/>
    <lineage>
        <taxon>Bacteria</taxon>
        <taxon>Pseudomonadati</taxon>
        <taxon>Pseudomonadota</taxon>
        <taxon>Alphaproteobacteria</taxon>
        <taxon>Parvularculales</taxon>
        <taxon>Parvularculaceae</taxon>
        <taxon>Parvularcula</taxon>
    </lineage>
</organism>
<proteinExistence type="predicted"/>
<sequence>MEAVSSGALILAHKFLGSTMLVCGAVFLPLPIPLGLPLIALGLAFLAPYFDPAQTVIRSLRRRAPGFDVVLIKHAHRCPRVIQTTIERTAPAF</sequence>
<dbReference type="InterPro" id="IPR019099">
    <property type="entry name" value="Uncharacterised_PGPGW_TM"/>
</dbReference>
<accession>A0A840I355</accession>
<dbReference type="AlphaFoldDB" id="A0A840I355"/>
<evidence type="ECO:0000313" key="1">
    <source>
        <dbReference type="EMBL" id="MBB4658765.1"/>
    </source>
</evidence>
<comment type="caution">
    <text evidence="1">The sequence shown here is derived from an EMBL/GenBank/DDBJ whole genome shotgun (WGS) entry which is preliminary data.</text>
</comment>
<dbReference type="EMBL" id="JACHOB010000002">
    <property type="protein sequence ID" value="MBB4658765.1"/>
    <property type="molecule type" value="Genomic_DNA"/>
</dbReference>